<proteinExistence type="predicted"/>
<feature type="compositionally biased region" description="Polar residues" evidence="1">
    <location>
        <begin position="62"/>
        <end position="74"/>
    </location>
</feature>
<dbReference type="AlphaFoldDB" id="A0A8H5BFV0"/>
<dbReference type="OrthoDB" id="3057617at2759"/>
<evidence type="ECO:0000313" key="2">
    <source>
        <dbReference type="EMBL" id="KAF5322610.1"/>
    </source>
</evidence>
<comment type="caution">
    <text evidence="2">The sequence shown here is derived from an EMBL/GenBank/DDBJ whole genome shotgun (WGS) entry which is preliminary data.</text>
</comment>
<reference evidence="2 3" key="1">
    <citation type="journal article" date="2020" name="ISME J.">
        <title>Uncovering the hidden diversity of litter-decomposition mechanisms in mushroom-forming fungi.</title>
        <authorList>
            <person name="Floudas D."/>
            <person name="Bentzer J."/>
            <person name="Ahren D."/>
            <person name="Johansson T."/>
            <person name="Persson P."/>
            <person name="Tunlid A."/>
        </authorList>
    </citation>
    <scope>NUCLEOTIDE SEQUENCE [LARGE SCALE GENOMIC DNA]</scope>
    <source>
        <strain evidence="2 3">CBS 101986</strain>
    </source>
</reference>
<evidence type="ECO:0000256" key="1">
    <source>
        <dbReference type="SAM" id="MobiDB-lite"/>
    </source>
</evidence>
<accession>A0A8H5BFV0</accession>
<dbReference type="EMBL" id="JAACJJ010000028">
    <property type="protein sequence ID" value="KAF5322610.1"/>
    <property type="molecule type" value="Genomic_DNA"/>
</dbReference>
<feature type="compositionally biased region" description="Basic and acidic residues" evidence="1">
    <location>
        <begin position="88"/>
        <end position="97"/>
    </location>
</feature>
<keyword evidence="3" id="KW-1185">Reference proteome</keyword>
<organism evidence="2 3">
    <name type="scientific">Psilocybe cf. subviscida</name>
    <dbReference type="NCBI Taxonomy" id="2480587"/>
    <lineage>
        <taxon>Eukaryota</taxon>
        <taxon>Fungi</taxon>
        <taxon>Dikarya</taxon>
        <taxon>Basidiomycota</taxon>
        <taxon>Agaricomycotina</taxon>
        <taxon>Agaricomycetes</taxon>
        <taxon>Agaricomycetidae</taxon>
        <taxon>Agaricales</taxon>
        <taxon>Agaricineae</taxon>
        <taxon>Strophariaceae</taxon>
        <taxon>Psilocybe</taxon>
    </lineage>
</organism>
<protein>
    <submittedName>
        <fullName evidence="2">Uncharacterized protein</fullName>
    </submittedName>
</protein>
<dbReference type="Proteomes" id="UP000567179">
    <property type="component" value="Unassembled WGS sequence"/>
</dbReference>
<feature type="compositionally biased region" description="Polar residues" evidence="1">
    <location>
        <begin position="132"/>
        <end position="142"/>
    </location>
</feature>
<gene>
    <name evidence="2" type="ORF">D9619_001349</name>
</gene>
<sequence length="142" mass="15558">MGDLANGLAWLCGTCCGLRKADITADGSRFSSSGKAHPAEREIDKEFMARNYRKDAAGYLHSQPTPTNSMMPRQNSDDSKKSKRSAKAQREQPKEDAVQVVPAPQEDDDDVPIITVDQASTLRHSRRHSSSVDEQASLKSKG</sequence>
<feature type="region of interest" description="Disordered" evidence="1">
    <location>
        <begin position="54"/>
        <end position="142"/>
    </location>
</feature>
<evidence type="ECO:0000313" key="3">
    <source>
        <dbReference type="Proteomes" id="UP000567179"/>
    </source>
</evidence>
<name>A0A8H5BFV0_9AGAR</name>